<comment type="function">
    <text evidence="1">May play a role in anterograde transport of membrane proteins from the endoplasmic reticulum to the Golgi.</text>
</comment>
<sequence length="281" mass="31834">MIQLLFTLVLAEMALIMTLLFRTPLRKLVIMGLDQLKQGMGSLVAKSVAGTMVVVFGSSIYSVMKIQKRSADAGIVNPTDQAHFWVIYFIIQNQPSFLQKEVKSFGEKLAKMIQLLFTIVLAEMALIMTLLFWTPLRKLVIMGLDQLKQGRGPLVTKSVGGTLVVVFGSSIYSLMKIQKRSTDSGIVNPTDQVLMAYRHLEACLIGFSLFLALMIDRLHYYIRELQHLRKNLEMTKKLSQDSEQLEMRKFEEANKPQVKQLESESKQSQNRQMSQKPAQGS</sequence>
<comment type="subcellular location">
    <subcellularLocation>
        <location evidence="1">Endoplasmic reticulum membrane</location>
        <topology evidence="1">Multi-pass membrane protein</topology>
    </subcellularLocation>
</comment>
<feature type="compositionally biased region" description="Polar residues" evidence="2">
    <location>
        <begin position="266"/>
        <end position="281"/>
    </location>
</feature>
<dbReference type="AlphaFoldDB" id="A0AAW0L7Y4"/>
<accession>A0AAW0L7Y4</accession>
<feature type="transmembrane region" description="Helical" evidence="1">
    <location>
        <begin position="154"/>
        <end position="175"/>
    </location>
</feature>
<keyword evidence="1" id="KW-1133">Transmembrane helix</keyword>
<dbReference type="Proteomes" id="UP000237347">
    <property type="component" value="Unassembled WGS sequence"/>
</dbReference>
<comment type="similarity">
    <text evidence="1">Belongs to the BCAP29/BCAP31 family.</text>
</comment>
<keyword evidence="1" id="KW-0813">Transport</keyword>
<feature type="transmembrane region" description="Helical" evidence="1">
    <location>
        <begin position="6"/>
        <end position="22"/>
    </location>
</feature>
<gene>
    <name evidence="3" type="ORF">CFP56_006568</name>
</gene>
<feature type="region of interest" description="Disordered" evidence="2">
    <location>
        <begin position="243"/>
        <end position="281"/>
    </location>
</feature>
<evidence type="ECO:0000313" key="3">
    <source>
        <dbReference type="EMBL" id="KAK7847410.1"/>
    </source>
</evidence>
<dbReference type="EMBL" id="PKMF04000141">
    <property type="protein sequence ID" value="KAK7847410.1"/>
    <property type="molecule type" value="Genomic_DNA"/>
</dbReference>
<proteinExistence type="inferred from homology"/>
<dbReference type="GO" id="GO:0006886">
    <property type="term" value="P:intracellular protein transport"/>
    <property type="evidence" value="ECO:0007669"/>
    <property type="project" value="UniProtKB-UniRule"/>
</dbReference>
<keyword evidence="1" id="KW-0653">Protein transport</keyword>
<dbReference type="InterPro" id="IPR008417">
    <property type="entry name" value="BAP29/BAP31"/>
</dbReference>
<reference evidence="3 4" key="1">
    <citation type="journal article" date="2018" name="Sci. Data">
        <title>The draft genome sequence of cork oak.</title>
        <authorList>
            <person name="Ramos A.M."/>
            <person name="Usie A."/>
            <person name="Barbosa P."/>
            <person name="Barros P.M."/>
            <person name="Capote T."/>
            <person name="Chaves I."/>
            <person name="Simoes F."/>
            <person name="Abreu I."/>
            <person name="Carrasquinho I."/>
            <person name="Faro C."/>
            <person name="Guimaraes J.B."/>
            <person name="Mendonca D."/>
            <person name="Nobrega F."/>
            <person name="Rodrigues L."/>
            <person name="Saibo N.J.M."/>
            <person name="Varela M.C."/>
            <person name="Egas C."/>
            <person name="Matos J."/>
            <person name="Miguel C.M."/>
            <person name="Oliveira M.M."/>
            <person name="Ricardo C.P."/>
            <person name="Goncalves S."/>
        </authorList>
    </citation>
    <scope>NUCLEOTIDE SEQUENCE [LARGE SCALE GENOMIC DNA]</scope>
    <source>
        <strain evidence="4">cv. HL8</strain>
    </source>
</reference>
<keyword evidence="1" id="KW-0931">ER-Golgi transport</keyword>
<comment type="caution">
    <text evidence="3">The sequence shown here is derived from an EMBL/GenBank/DDBJ whole genome shotgun (WGS) entry which is preliminary data.</text>
</comment>
<keyword evidence="1" id="KW-0812">Transmembrane</keyword>
<comment type="caution">
    <text evidence="1">Lacks conserved residue(s) required for the propagation of feature annotation.</text>
</comment>
<evidence type="ECO:0000256" key="1">
    <source>
        <dbReference type="RuleBase" id="RU367026"/>
    </source>
</evidence>
<feature type="transmembrane region" description="Helical" evidence="1">
    <location>
        <begin position="43"/>
        <end position="64"/>
    </location>
</feature>
<keyword evidence="1" id="KW-0256">Endoplasmic reticulum</keyword>
<organism evidence="3 4">
    <name type="scientific">Quercus suber</name>
    <name type="common">Cork oak</name>
    <dbReference type="NCBI Taxonomy" id="58331"/>
    <lineage>
        <taxon>Eukaryota</taxon>
        <taxon>Viridiplantae</taxon>
        <taxon>Streptophyta</taxon>
        <taxon>Embryophyta</taxon>
        <taxon>Tracheophyta</taxon>
        <taxon>Spermatophyta</taxon>
        <taxon>Magnoliopsida</taxon>
        <taxon>eudicotyledons</taxon>
        <taxon>Gunneridae</taxon>
        <taxon>Pentapetalae</taxon>
        <taxon>rosids</taxon>
        <taxon>fabids</taxon>
        <taxon>Fagales</taxon>
        <taxon>Fagaceae</taxon>
        <taxon>Quercus</taxon>
    </lineage>
</organism>
<dbReference type="PANTHER" id="PTHR12701:SF42">
    <property type="entry name" value="ENDOPLASMIC RETICULUM TRANSMEMBRANE PROTEIN"/>
    <property type="match status" value="1"/>
</dbReference>
<evidence type="ECO:0000256" key="2">
    <source>
        <dbReference type="SAM" id="MobiDB-lite"/>
    </source>
</evidence>
<feature type="compositionally biased region" description="Basic and acidic residues" evidence="2">
    <location>
        <begin position="243"/>
        <end position="254"/>
    </location>
</feature>
<dbReference type="GO" id="GO:0070973">
    <property type="term" value="P:protein localization to endoplasmic reticulum exit site"/>
    <property type="evidence" value="ECO:0007669"/>
    <property type="project" value="UniProtKB-UniRule"/>
</dbReference>
<dbReference type="GO" id="GO:0005789">
    <property type="term" value="C:endoplasmic reticulum membrane"/>
    <property type="evidence" value="ECO:0007669"/>
    <property type="project" value="UniProtKB-SubCell"/>
</dbReference>
<keyword evidence="4" id="KW-1185">Reference proteome</keyword>
<dbReference type="GO" id="GO:0006888">
    <property type="term" value="P:endoplasmic reticulum to Golgi vesicle-mediated transport"/>
    <property type="evidence" value="ECO:0007669"/>
    <property type="project" value="UniProtKB-UniRule"/>
</dbReference>
<name>A0AAW0L7Y4_QUESU</name>
<feature type="transmembrane region" description="Helical" evidence="1">
    <location>
        <begin position="112"/>
        <end position="133"/>
    </location>
</feature>
<dbReference type="PANTHER" id="PTHR12701">
    <property type="entry name" value="BCR-ASSOCIATED PROTEIN, BAP"/>
    <property type="match status" value="1"/>
</dbReference>
<keyword evidence="1" id="KW-0472">Membrane</keyword>
<protein>
    <recommendedName>
        <fullName evidence="1">Endoplasmic reticulum transmembrane protein</fullName>
    </recommendedName>
</protein>
<evidence type="ECO:0000313" key="4">
    <source>
        <dbReference type="Proteomes" id="UP000237347"/>
    </source>
</evidence>